<name>A0A6J8DS52_MYTCO</name>
<reference evidence="1 2" key="1">
    <citation type="submission" date="2020-06" db="EMBL/GenBank/DDBJ databases">
        <authorList>
            <person name="Li R."/>
            <person name="Bekaert M."/>
        </authorList>
    </citation>
    <scope>NUCLEOTIDE SEQUENCE [LARGE SCALE GENOMIC DNA]</scope>
    <source>
        <strain evidence="2">wild</strain>
    </source>
</reference>
<sequence length="210" mass="23929">MHGALVWKEFNNSFLSKTVVRQAEDHFKNVLGALREYKFTQEHTTRLQTFQWGDLRKSHVQSHQCMTIEEDESSRYTKALYRICFISLFFLAFDTDQCSGQFGNENPDPTFGSNRRIIPIPIARPVRVPFNQGEPSRLVVLPSVTVDSGSPMVASQMSPEMPMVASQMSPEMPPMLLEMLEMILMILMMILMKMTPTAMTSEGKTTTKKP</sequence>
<keyword evidence="2" id="KW-1185">Reference proteome</keyword>
<protein>
    <submittedName>
        <fullName evidence="1">Uncharacterized protein</fullName>
    </submittedName>
</protein>
<evidence type="ECO:0000313" key="2">
    <source>
        <dbReference type="Proteomes" id="UP000507470"/>
    </source>
</evidence>
<organism evidence="1 2">
    <name type="scientific">Mytilus coruscus</name>
    <name type="common">Sea mussel</name>
    <dbReference type="NCBI Taxonomy" id="42192"/>
    <lineage>
        <taxon>Eukaryota</taxon>
        <taxon>Metazoa</taxon>
        <taxon>Spiralia</taxon>
        <taxon>Lophotrochozoa</taxon>
        <taxon>Mollusca</taxon>
        <taxon>Bivalvia</taxon>
        <taxon>Autobranchia</taxon>
        <taxon>Pteriomorphia</taxon>
        <taxon>Mytilida</taxon>
        <taxon>Mytiloidea</taxon>
        <taxon>Mytilidae</taxon>
        <taxon>Mytilinae</taxon>
        <taxon>Mytilus</taxon>
    </lineage>
</organism>
<evidence type="ECO:0000313" key="1">
    <source>
        <dbReference type="EMBL" id="CAC5410886.1"/>
    </source>
</evidence>
<dbReference type="AlphaFoldDB" id="A0A6J8DS52"/>
<accession>A0A6J8DS52</accession>
<gene>
    <name evidence="1" type="ORF">MCOR_44041</name>
</gene>
<proteinExistence type="predicted"/>
<dbReference type="Proteomes" id="UP000507470">
    <property type="component" value="Unassembled WGS sequence"/>
</dbReference>
<dbReference type="EMBL" id="CACVKT020007820">
    <property type="protein sequence ID" value="CAC5410886.1"/>
    <property type="molecule type" value="Genomic_DNA"/>
</dbReference>